<evidence type="ECO:0000313" key="1">
    <source>
        <dbReference type="EMBL" id="CAG6780114.1"/>
    </source>
</evidence>
<accession>A0A8D9BBI6</accession>
<dbReference type="AlphaFoldDB" id="A0A8D9BBI6"/>
<dbReference type="EMBL" id="HBUF01616951">
    <property type="protein sequence ID" value="CAG6780114.1"/>
    <property type="molecule type" value="Transcribed_RNA"/>
</dbReference>
<reference evidence="1" key="1">
    <citation type="submission" date="2021-05" db="EMBL/GenBank/DDBJ databases">
        <authorList>
            <person name="Alioto T."/>
            <person name="Alioto T."/>
            <person name="Gomez Garrido J."/>
        </authorList>
    </citation>
    <scope>NUCLEOTIDE SEQUENCE</scope>
</reference>
<name>A0A8D9BBI6_9HEMI</name>
<organism evidence="1">
    <name type="scientific">Cacopsylla melanoneura</name>
    <dbReference type="NCBI Taxonomy" id="428564"/>
    <lineage>
        <taxon>Eukaryota</taxon>
        <taxon>Metazoa</taxon>
        <taxon>Ecdysozoa</taxon>
        <taxon>Arthropoda</taxon>
        <taxon>Hexapoda</taxon>
        <taxon>Insecta</taxon>
        <taxon>Pterygota</taxon>
        <taxon>Neoptera</taxon>
        <taxon>Paraneoptera</taxon>
        <taxon>Hemiptera</taxon>
        <taxon>Sternorrhyncha</taxon>
        <taxon>Psylloidea</taxon>
        <taxon>Psyllidae</taxon>
        <taxon>Psyllinae</taxon>
        <taxon>Cacopsylla</taxon>
    </lineage>
</organism>
<protein>
    <submittedName>
        <fullName evidence="1">Uncharacterized protein</fullName>
    </submittedName>
</protein>
<proteinExistence type="predicted"/>
<sequence>MRIIFHVFINEEFNGAFFRLSRTYSSDVVGSSLFFLFFQTGIGIQLYTILYSTCDTVDTGMNMSDGIVEVKYFVKRFISYFYYQLNSFINIHSVQFAVYFI</sequence>